<feature type="coiled-coil region" evidence="1">
    <location>
        <begin position="30"/>
        <end position="93"/>
    </location>
</feature>
<name>A0AAD4L5V3_9AGAM</name>
<evidence type="ECO:0000313" key="4">
    <source>
        <dbReference type="Proteomes" id="UP001201163"/>
    </source>
</evidence>
<dbReference type="AlphaFoldDB" id="A0AAD4L5V3"/>
<keyword evidence="4" id="KW-1185">Reference proteome</keyword>
<feature type="coiled-coil region" evidence="1">
    <location>
        <begin position="231"/>
        <end position="293"/>
    </location>
</feature>
<feature type="compositionally biased region" description="Basic and acidic residues" evidence="2">
    <location>
        <begin position="162"/>
        <end position="177"/>
    </location>
</feature>
<organism evidence="3 4">
    <name type="scientific">Lactarius akahatsu</name>
    <dbReference type="NCBI Taxonomy" id="416441"/>
    <lineage>
        <taxon>Eukaryota</taxon>
        <taxon>Fungi</taxon>
        <taxon>Dikarya</taxon>
        <taxon>Basidiomycota</taxon>
        <taxon>Agaricomycotina</taxon>
        <taxon>Agaricomycetes</taxon>
        <taxon>Russulales</taxon>
        <taxon>Russulaceae</taxon>
        <taxon>Lactarius</taxon>
    </lineage>
</organism>
<reference evidence="3" key="1">
    <citation type="submission" date="2022-01" db="EMBL/GenBank/DDBJ databases">
        <title>Comparative genomics reveals a dynamic genome evolution in the ectomycorrhizal milk-cap (Lactarius) mushrooms.</title>
        <authorList>
            <consortium name="DOE Joint Genome Institute"/>
            <person name="Lebreton A."/>
            <person name="Tang N."/>
            <person name="Kuo A."/>
            <person name="LaButti K."/>
            <person name="Drula E."/>
            <person name="Barry K."/>
            <person name="Clum A."/>
            <person name="Lipzen A."/>
            <person name="Mousain D."/>
            <person name="Ng V."/>
            <person name="Wang R."/>
            <person name="Wang X."/>
            <person name="Dai Y."/>
            <person name="Henrissat B."/>
            <person name="Grigoriev I.V."/>
            <person name="Guerin-Laguette A."/>
            <person name="Yu F."/>
            <person name="Martin F.M."/>
        </authorList>
    </citation>
    <scope>NUCLEOTIDE SEQUENCE</scope>
    <source>
        <strain evidence="3">QP</strain>
    </source>
</reference>
<protein>
    <submittedName>
        <fullName evidence="3">Uncharacterized protein</fullName>
    </submittedName>
</protein>
<feature type="region of interest" description="Disordered" evidence="2">
    <location>
        <begin position="515"/>
        <end position="550"/>
    </location>
</feature>
<evidence type="ECO:0000313" key="3">
    <source>
        <dbReference type="EMBL" id="KAH8981544.1"/>
    </source>
</evidence>
<dbReference type="Proteomes" id="UP001201163">
    <property type="component" value="Unassembled WGS sequence"/>
</dbReference>
<feature type="compositionally biased region" description="Low complexity" evidence="2">
    <location>
        <begin position="439"/>
        <end position="455"/>
    </location>
</feature>
<feature type="compositionally biased region" description="Pro residues" evidence="2">
    <location>
        <begin position="485"/>
        <end position="498"/>
    </location>
</feature>
<evidence type="ECO:0000256" key="1">
    <source>
        <dbReference type="SAM" id="Coils"/>
    </source>
</evidence>
<gene>
    <name evidence="3" type="ORF">EDB92DRAFT_178833</name>
</gene>
<sequence length="550" mass="60839">MFDRQSKLAAEKDHTIRSTTKDLLAVRAGLQDSEDKIARLDAELQSERDLRIRRTKELSDEQAKSQGRHEAEMRHIAKKAEDVQEQLDLLNDTLSRSRACTQSLLDDAHKPRLRNHATVIAPDDTGQPPPPPLEPIPDVLTRTPDPITKPRSPFTPKSLRLTPERNSRDPTRHSRDLPRQISACLDRISDTANTWHAGAESLLETICRLEAERTREAESRERSERGLQEELAATQEQLRTTQEGLAATKEQLSTTQDELAATNDQLCTSQEELAITKEQLRTTQEEVSDTRRELYRGRETLQDMKAHAGDVKRELEACQVKLKGVQDARRAGIVKFFDAVELLRRRRADLESLRAEAEASKSKHSQALSLSAMLRKRVMVLEAEVESLNRNQKTPPAHAKSKSFFPADTDPIPAACSANIQAHDSLYMELSTSLRSILNSSLPPSPSSNLFPNSSDDPPHTILGSDKVPLTLHPPERPGLSTTPHAPPPSQLRIPSPPSRTRKCSIASLPVGSSVGSVDWPPIGSTLQPSGKIAEQDGGVGVRVSETPSG</sequence>
<feature type="coiled-coil region" evidence="1">
    <location>
        <begin position="340"/>
        <end position="391"/>
    </location>
</feature>
<proteinExistence type="predicted"/>
<dbReference type="EMBL" id="JAKELL010000114">
    <property type="protein sequence ID" value="KAH8981544.1"/>
    <property type="molecule type" value="Genomic_DNA"/>
</dbReference>
<feature type="region of interest" description="Disordered" evidence="2">
    <location>
        <begin position="439"/>
        <end position="503"/>
    </location>
</feature>
<accession>A0AAD4L5V3</accession>
<evidence type="ECO:0000256" key="2">
    <source>
        <dbReference type="SAM" id="MobiDB-lite"/>
    </source>
</evidence>
<feature type="region of interest" description="Disordered" evidence="2">
    <location>
        <begin position="119"/>
        <end position="177"/>
    </location>
</feature>
<keyword evidence="1" id="KW-0175">Coiled coil</keyword>
<comment type="caution">
    <text evidence="3">The sequence shown here is derived from an EMBL/GenBank/DDBJ whole genome shotgun (WGS) entry which is preliminary data.</text>
</comment>